<name>A0A023X7Y4_RUBRA</name>
<dbReference type="Proteomes" id="UP000025229">
    <property type="component" value="Plasmid 1"/>
</dbReference>
<organism evidence="5 7">
    <name type="scientific">Rubrobacter radiotolerans</name>
    <name type="common">Arthrobacter radiotolerans</name>
    <dbReference type="NCBI Taxonomy" id="42256"/>
    <lineage>
        <taxon>Bacteria</taxon>
        <taxon>Bacillati</taxon>
        <taxon>Actinomycetota</taxon>
        <taxon>Rubrobacteria</taxon>
        <taxon>Rubrobacterales</taxon>
        <taxon>Rubrobacteraceae</taxon>
        <taxon>Rubrobacter</taxon>
    </lineage>
</organism>
<dbReference type="KEGG" id="rrd:RradSPS_2886"/>
<dbReference type="GO" id="GO:0016878">
    <property type="term" value="F:acid-thiol ligase activity"/>
    <property type="evidence" value="ECO:0007669"/>
    <property type="project" value="UniProtKB-ARBA"/>
</dbReference>
<evidence type="ECO:0000259" key="4">
    <source>
        <dbReference type="Pfam" id="PF13193"/>
    </source>
</evidence>
<protein>
    <submittedName>
        <fullName evidence="6">AMP-binding protein</fullName>
    </submittedName>
    <submittedName>
        <fullName evidence="5">Acyl-CoA synthetases (AMP-forming)/AMP-acid ligases II</fullName>
    </submittedName>
</protein>
<dbReference type="InterPro" id="IPR000873">
    <property type="entry name" value="AMP-dep_synth/lig_dom"/>
</dbReference>
<evidence type="ECO:0000313" key="5">
    <source>
        <dbReference type="EMBL" id="AHY48169.1"/>
    </source>
</evidence>
<reference evidence="6" key="2">
    <citation type="submission" date="2023-11" db="EMBL/GenBank/DDBJ databases">
        <title>MicrobeMod: A computational toolkit for identifying prokaryotic methylation and restriction-modification with nanopore sequencing.</title>
        <authorList>
            <person name="Crits-Christoph A."/>
            <person name="Kang S.C."/>
            <person name="Lee H."/>
            <person name="Ostrov N."/>
        </authorList>
    </citation>
    <scope>NUCLEOTIDE SEQUENCE</scope>
    <source>
        <strain evidence="6">ATCC 51242</strain>
    </source>
</reference>
<keyword evidence="2 5" id="KW-0436">Ligase</keyword>
<dbReference type="EMBL" id="CP007515">
    <property type="protein sequence ID" value="AHY48169.1"/>
    <property type="molecule type" value="Genomic_DNA"/>
</dbReference>
<evidence type="ECO:0000259" key="3">
    <source>
        <dbReference type="Pfam" id="PF00501"/>
    </source>
</evidence>
<feature type="domain" description="AMP-binding enzyme C-terminal" evidence="4">
    <location>
        <begin position="414"/>
        <end position="490"/>
    </location>
</feature>
<dbReference type="SUPFAM" id="SSF56801">
    <property type="entry name" value="Acetyl-CoA synthetase-like"/>
    <property type="match status" value="1"/>
</dbReference>
<geneLocation type="plasmid" evidence="5">
    <name>1</name>
</geneLocation>
<dbReference type="InterPro" id="IPR045851">
    <property type="entry name" value="AMP-bd_C_sf"/>
</dbReference>
<dbReference type="InterPro" id="IPR050237">
    <property type="entry name" value="ATP-dep_AMP-bd_enzyme"/>
</dbReference>
<dbReference type="Pfam" id="PF00501">
    <property type="entry name" value="AMP-binding"/>
    <property type="match status" value="1"/>
</dbReference>
<dbReference type="HOGENOM" id="CLU_000022_59_10_11"/>
<dbReference type="RefSeq" id="WP_041338658.1">
    <property type="nucleotide sequence ID" value="NZ_CP007515.1"/>
</dbReference>
<feature type="domain" description="AMP-dependent synthetase/ligase" evidence="3">
    <location>
        <begin position="7"/>
        <end position="362"/>
    </location>
</feature>
<evidence type="ECO:0000256" key="1">
    <source>
        <dbReference type="ARBA" id="ARBA00006432"/>
    </source>
</evidence>
<gene>
    <name evidence="5" type="ORF">RradSPS_2886</name>
    <name evidence="6" type="ORF">SIL72_15480</name>
</gene>
<evidence type="ECO:0000313" key="6">
    <source>
        <dbReference type="EMBL" id="MDX5895428.1"/>
    </source>
</evidence>
<evidence type="ECO:0000313" key="7">
    <source>
        <dbReference type="Proteomes" id="UP000025229"/>
    </source>
</evidence>
<dbReference type="SMR" id="A0A023X7Y4"/>
<accession>A0A023X7Y4</accession>
<dbReference type="PROSITE" id="PS00455">
    <property type="entry name" value="AMP_BINDING"/>
    <property type="match status" value="1"/>
</dbReference>
<dbReference type="InterPro" id="IPR025110">
    <property type="entry name" value="AMP-bd_C"/>
</dbReference>
<dbReference type="Gene3D" id="3.40.50.12780">
    <property type="entry name" value="N-terminal domain of ligase-like"/>
    <property type="match status" value="1"/>
</dbReference>
<keyword evidence="5" id="KW-0614">Plasmid</keyword>
<dbReference type="Proteomes" id="UP001281130">
    <property type="component" value="Unassembled WGS sequence"/>
</dbReference>
<dbReference type="eggNOG" id="COG0318">
    <property type="taxonomic scope" value="Bacteria"/>
</dbReference>
<reference evidence="5 7" key="1">
    <citation type="submission" date="2014-03" db="EMBL/GenBank/DDBJ databases">
        <title>Complete genome sequence of the Radio-Resistant Rubrobacter radiotolerans RSPS-4.</title>
        <authorList>
            <person name="Egas C.C."/>
            <person name="Barroso C.C."/>
            <person name="Froufe H.J.C."/>
            <person name="Pacheco J.J."/>
            <person name="Albuquerque L.L."/>
            <person name="da Costa M.M.S."/>
        </authorList>
    </citation>
    <scope>NUCLEOTIDE SEQUENCE [LARGE SCALE GENOMIC DNA]</scope>
    <source>
        <strain evidence="5 7">RSPS-4</strain>
        <plasmid evidence="5 7">1</plasmid>
    </source>
</reference>
<dbReference type="Pfam" id="PF13193">
    <property type="entry name" value="AMP-binding_C"/>
    <property type="match status" value="1"/>
</dbReference>
<keyword evidence="7" id="KW-1185">Reference proteome</keyword>
<dbReference type="PANTHER" id="PTHR43767">
    <property type="entry name" value="LONG-CHAIN-FATTY-ACID--COA LIGASE"/>
    <property type="match status" value="1"/>
</dbReference>
<dbReference type="EMBL" id="JAWXXX010000002">
    <property type="protein sequence ID" value="MDX5895428.1"/>
    <property type="molecule type" value="Genomic_DNA"/>
</dbReference>
<dbReference type="InterPro" id="IPR042099">
    <property type="entry name" value="ANL_N_sf"/>
</dbReference>
<comment type="similarity">
    <text evidence="1">Belongs to the ATP-dependent AMP-binding enzyme family.</text>
</comment>
<dbReference type="Gene3D" id="3.30.300.30">
    <property type="match status" value="1"/>
</dbReference>
<sequence length="500" mass="53869">MRVEEVFARTARRQPGDPAWIEAATGAETTYSEAARAVEAGAALLAQSGVRDEAPVALLIPNSGEYLLAVLSILRAGGILVPVNVRLSPAEVKHILEDSGAAGVVFDRALESLLPEDFGGFRVDAEELRQAPEKEAAPPAPHGDDVLSAILYTSGTSGRPKGVEMTHRAALEAARMMVAETNIRPRDRVLQLMPLTHSAPLHLMAYGAFYAGAAQIVGTFNPLDRPGMLAEEAARHRATHTFAAPVAYLLGLRAGPSKHDLSAMRYWLYGGSPMAGSQVESVLRSYSPVSPDARWMCVYGLTEAGPNGTLLDHEEHAEKAGSIGRRPTFNCEARLVDSRGEQVEAGEVGELCLRAESTMRGYRNLPEATREVLDKEGWLRTGDLARRDRDGYYWIVDRLKDVIISGGVNVYPSEVEAALLAHPNVADVAVVGTPHPQWGESVAAVVVPASPDAPPTLEDLRAFAAGKIADFKLPRRVEIVDALPRNPTGKVLKTALRERL</sequence>
<dbReference type="FunFam" id="3.30.300.30:FF:000008">
    <property type="entry name" value="2,3-dihydroxybenzoate-AMP ligase"/>
    <property type="match status" value="1"/>
</dbReference>
<evidence type="ECO:0000256" key="2">
    <source>
        <dbReference type="ARBA" id="ARBA00022598"/>
    </source>
</evidence>
<dbReference type="AlphaFoldDB" id="A0A023X7Y4"/>
<dbReference type="OrthoDB" id="9803968at2"/>
<dbReference type="PATRIC" id="fig|42256.3.peg.2936"/>
<dbReference type="PANTHER" id="PTHR43767:SF1">
    <property type="entry name" value="NONRIBOSOMAL PEPTIDE SYNTHASE PES1 (EUROFUNG)-RELATED"/>
    <property type="match status" value="1"/>
</dbReference>
<dbReference type="InterPro" id="IPR020845">
    <property type="entry name" value="AMP-binding_CS"/>
</dbReference>
<proteinExistence type="inferred from homology"/>